<dbReference type="GO" id="GO:0004673">
    <property type="term" value="F:protein histidine kinase activity"/>
    <property type="evidence" value="ECO:0007669"/>
    <property type="project" value="UniProtKB-EC"/>
</dbReference>
<dbReference type="SUPFAM" id="SSF55874">
    <property type="entry name" value="ATPase domain of HSP90 chaperone/DNA topoisomerase II/histidine kinase"/>
    <property type="match status" value="1"/>
</dbReference>
<evidence type="ECO:0000313" key="7">
    <source>
        <dbReference type="Proteomes" id="UP000239522"/>
    </source>
</evidence>
<evidence type="ECO:0000256" key="3">
    <source>
        <dbReference type="ARBA" id="ARBA00022679"/>
    </source>
</evidence>
<dbReference type="AlphaFoldDB" id="A0A2S7KL99"/>
<evidence type="ECO:0000313" key="6">
    <source>
        <dbReference type="EMBL" id="PQB03382.1"/>
    </source>
</evidence>
<keyword evidence="4" id="KW-0418">Kinase</keyword>
<organism evidence="6 7">
    <name type="scientific">Polaribacter filamentus</name>
    <dbReference type="NCBI Taxonomy" id="53483"/>
    <lineage>
        <taxon>Bacteria</taxon>
        <taxon>Pseudomonadati</taxon>
        <taxon>Bacteroidota</taxon>
        <taxon>Flavobacteriia</taxon>
        <taxon>Flavobacteriales</taxon>
        <taxon>Flavobacteriaceae</taxon>
    </lineage>
</organism>
<comment type="catalytic activity">
    <reaction evidence="1">
        <text>ATP + protein L-histidine = ADP + protein N-phospho-L-histidine.</text>
        <dbReference type="EC" id="2.7.13.3"/>
    </reaction>
</comment>
<comment type="caution">
    <text evidence="6">The sequence shown here is derived from an EMBL/GenBank/DDBJ whole genome shotgun (WGS) entry which is preliminary data.</text>
</comment>
<keyword evidence="5" id="KW-0902">Two-component regulatory system</keyword>
<protein>
    <recommendedName>
        <fullName evidence="2">histidine kinase</fullName>
        <ecNumber evidence="2">2.7.13.3</ecNumber>
    </recommendedName>
</protein>
<dbReference type="InterPro" id="IPR050482">
    <property type="entry name" value="Sensor_HK_TwoCompSys"/>
</dbReference>
<dbReference type="PANTHER" id="PTHR24421">
    <property type="entry name" value="NITRATE/NITRITE SENSOR PROTEIN NARX-RELATED"/>
    <property type="match status" value="1"/>
</dbReference>
<dbReference type="SUPFAM" id="SSF48452">
    <property type="entry name" value="TPR-like"/>
    <property type="match status" value="2"/>
</dbReference>
<dbReference type="EMBL" id="MQUA01000014">
    <property type="protein sequence ID" value="PQB03382.1"/>
    <property type="molecule type" value="Genomic_DNA"/>
</dbReference>
<sequence length="640" mass="74783">MKQTKVAFLFFLLLFFLRSCEKEIDKNIDFSKKIELKKLHQKLISKDFNFNEKLSFGKEILTYKPLEDSISYFTLNSISYFFSKLNTLDSAIYYSKQMLALNITKNNSDYLGEVNYKLGGYFNKKNLTDSALYYYNKSKEHYLKVNDTLRLSGCLYNISVIESDYGNYSVSDSIMIEALKYIGKKRLQIAASAYNCLAINSKKRFLYQAGIFYYEKALEISDKKSSKIKFKNNIANVYKEQTDYTEAISILEDLLKDSIKNKKTKIRVIDNLAHIKWLQDSTQNVLKELLYVKTIREEEKDNYGLIASYSHLSDYFYKNDEIKSLFYAYKMYETSKQAKSSQDQIEAIDKIALLETPQKAIKYYKVSIHIRDSLKEADIKRVYKFAKIKYNYYEEEKQKLKFKTLAIENELIAEQENNQKKNILISSILLISGLLFLAYRRKQQHKKRILQENYNTETRIAKRLHDELGNGIYNAITKVLNPKFKTEEIVNDLDKIYLQTRAISHENDSVETGKNFDTYFRGLVTSYNSAACKIMLKDMSVIGLNTLDKEKQIVIYRVFNELFVNMKKHSNASSVVLSGKKTLNHLEMKYMDNGVGFKENAIIFKNGLKNMETRIKSINGTIKFENKSDKGIQVTIHFKK</sequence>
<proteinExistence type="predicted"/>
<dbReference type="PANTHER" id="PTHR24421:SF10">
    <property type="entry name" value="NITRATE_NITRITE SENSOR PROTEIN NARQ"/>
    <property type="match status" value="1"/>
</dbReference>
<gene>
    <name evidence="6" type="ORF">BST83_19050</name>
</gene>
<name>A0A2S7KL99_9FLAO</name>
<evidence type="ECO:0000256" key="2">
    <source>
        <dbReference type="ARBA" id="ARBA00012438"/>
    </source>
</evidence>
<dbReference type="OrthoDB" id="943406at2"/>
<dbReference type="RefSeq" id="WP_104811297.1">
    <property type="nucleotide sequence ID" value="NZ_MQUA01000014.1"/>
</dbReference>
<dbReference type="GO" id="GO:0000160">
    <property type="term" value="P:phosphorelay signal transduction system"/>
    <property type="evidence" value="ECO:0007669"/>
    <property type="project" value="UniProtKB-KW"/>
</dbReference>
<dbReference type="Gene3D" id="3.30.565.10">
    <property type="entry name" value="Histidine kinase-like ATPase, C-terminal domain"/>
    <property type="match status" value="1"/>
</dbReference>
<dbReference type="InterPro" id="IPR011990">
    <property type="entry name" value="TPR-like_helical_dom_sf"/>
</dbReference>
<evidence type="ECO:0000256" key="1">
    <source>
        <dbReference type="ARBA" id="ARBA00000085"/>
    </source>
</evidence>
<dbReference type="Proteomes" id="UP000239522">
    <property type="component" value="Unassembled WGS sequence"/>
</dbReference>
<dbReference type="InterPro" id="IPR036890">
    <property type="entry name" value="HATPase_C_sf"/>
</dbReference>
<dbReference type="Gene3D" id="1.25.40.10">
    <property type="entry name" value="Tetratricopeptide repeat domain"/>
    <property type="match status" value="2"/>
</dbReference>
<keyword evidence="7" id="KW-1185">Reference proteome</keyword>
<dbReference type="EC" id="2.7.13.3" evidence="2"/>
<keyword evidence="3" id="KW-0808">Transferase</keyword>
<accession>A0A2S7KL99</accession>
<evidence type="ECO:0000256" key="5">
    <source>
        <dbReference type="ARBA" id="ARBA00023012"/>
    </source>
</evidence>
<reference evidence="6 7" key="1">
    <citation type="submission" date="2016-11" db="EMBL/GenBank/DDBJ databases">
        <title>Trade-off between light-utilization and light-protection in marine flavobacteria.</title>
        <authorList>
            <person name="Kumagai Y."/>
        </authorList>
    </citation>
    <scope>NUCLEOTIDE SEQUENCE [LARGE SCALE GENOMIC DNA]</scope>
    <source>
        <strain evidence="6 7">ATCC 700397</strain>
    </source>
</reference>
<evidence type="ECO:0000256" key="4">
    <source>
        <dbReference type="ARBA" id="ARBA00022777"/>
    </source>
</evidence>